<evidence type="ECO:0000259" key="12">
    <source>
        <dbReference type="Pfam" id="PF02096"/>
    </source>
</evidence>
<evidence type="ECO:0000256" key="10">
    <source>
        <dbReference type="SAM" id="MobiDB-lite"/>
    </source>
</evidence>
<dbReference type="CDD" id="cd20069">
    <property type="entry name" value="5TM_Oxa1-like"/>
    <property type="match status" value="1"/>
</dbReference>
<keyword evidence="8 11" id="KW-0472">Membrane</keyword>
<gene>
    <name evidence="13" type="ORF">BO78DRAFT_466108</name>
</gene>
<dbReference type="STRING" id="1448318.A0A319ERD1"/>
<dbReference type="Pfam" id="PF02096">
    <property type="entry name" value="60KD_IMP"/>
    <property type="match status" value="1"/>
</dbReference>
<accession>A0A319ERD1</accession>
<dbReference type="Proteomes" id="UP000248423">
    <property type="component" value="Unassembled WGS sequence"/>
</dbReference>
<sequence>MLGGTGLSGRGVLPAVARQRFNAFSRSSRSMSSFRSQALRTATPYGQANKTLAGTRSWRPATAIAGVAAARFNSTSAPSTTTTLPVAESDPSELKSSDALGFDMSDLSEVDINAIPEQIGYLKQLGLDFGWGPSSIVEYFIEHFHMAAGLPWWGGIVATGILIRLALLGPMISAVDASTKLNNIKHLTGPVRKDMMMAHKKNDTVESTKKRAELSRLHSSHGISPWKAMIPMAQIPFGFGCYRVVNNMCGLPVPGLAAESVGWLGDLTVSDPFFILPLVSAALMHYTLKKGGETGMSQLGNSSLKNAIFYGLPMISLIFMTTFPAALQLYFVTTGAFALGQAHLIASPSFRKRFGITQVDPNVPNYDLTGELQKGLGLRMVNEDSIQEAAKRAAAAEAARRQKMSFIDRTVGDVKQSGLKMKQEMQEKIDEYRGTGPATNADGSVAEPPRLSEKDRKLADDYERRRKEEEDWKREERNHARREAHLRAMAQERQKAQASLDRASKANRP</sequence>
<dbReference type="PANTHER" id="PTHR12428:SF66">
    <property type="entry name" value="MITOCHONDRIAL INNER MEMBRANE PROTEIN OXA1L"/>
    <property type="match status" value="1"/>
</dbReference>
<dbReference type="GO" id="GO:0005743">
    <property type="term" value="C:mitochondrial inner membrane"/>
    <property type="evidence" value="ECO:0007669"/>
    <property type="project" value="UniProtKB-SubCell"/>
</dbReference>
<evidence type="ECO:0000256" key="9">
    <source>
        <dbReference type="RuleBase" id="RU003945"/>
    </source>
</evidence>
<evidence type="ECO:0000256" key="4">
    <source>
        <dbReference type="ARBA" id="ARBA00022792"/>
    </source>
</evidence>
<keyword evidence="3 9" id="KW-0812">Transmembrane</keyword>
<feature type="transmembrane region" description="Helical" evidence="11">
    <location>
        <begin position="308"/>
        <end position="331"/>
    </location>
</feature>
<dbReference type="GO" id="GO:0032979">
    <property type="term" value="P:protein insertion into mitochondrial inner membrane from matrix"/>
    <property type="evidence" value="ECO:0007669"/>
    <property type="project" value="TreeGrafter"/>
</dbReference>
<evidence type="ECO:0000256" key="5">
    <source>
        <dbReference type="ARBA" id="ARBA00022946"/>
    </source>
</evidence>
<evidence type="ECO:0000256" key="2">
    <source>
        <dbReference type="ARBA" id="ARBA00009877"/>
    </source>
</evidence>
<protein>
    <recommendedName>
        <fullName evidence="12">Membrane insertase YidC/Oxa/ALB C-terminal domain-containing protein</fullName>
    </recommendedName>
</protein>
<evidence type="ECO:0000313" key="14">
    <source>
        <dbReference type="Proteomes" id="UP000248423"/>
    </source>
</evidence>
<keyword evidence="4" id="KW-0999">Mitochondrion inner membrane</keyword>
<evidence type="ECO:0000256" key="3">
    <source>
        <dbReference type="ARBA" id="ARBA00022692"/>
    </source>
</evidence>
<keyword evidence="6 11" id="KW-1133">Transmembrane helix</keyword>
<keyword evidence="7" id="KW-0496">Mitochondrion</keyword>
<keyword evidence="14" id="KW-1185">Reference proteome</keyword>
<reference evidence="13 14" key="1">
    <citation type="submission" date="2018-02" db="EMBL/GenBank/DDBJ databases">
        <title>The genomes of Aspergillus section Nigri reveals drivers in fungal speciation.</title>
        <authorList>
            <consortium name="DOE Joint Genome Institute"/>
            <person name="Vesth T.C."/>
            <person name="Nybo J."/>
            <person name="Theobald S."/>
            <person name="Brandl J."/>
            <person name="Frisvad J.C."/>
            <person name="Nielsen K.F."/>
            <person name="Lyhne E.K."/>
            <person name="Kogle M.E."/>
            <person name="Kuo A."/>
            <person name="Riley R."/>
            <person name="Clum A."/>
            <person name="Nolan M."/>
            <person name="Lipzen A."/>
            <person name="Salamov A."/>
            <person name="Henrissat B."/>
            <person name="Wiebenga A."/>
            <person name="De vries R.P."/>
            <person name="Grigoriev I.V."/>
            <person name="Mortensen U.H."/>
            <person name="Andersen M.R."/>
            <person name="Baker S.E."/>
        </authorList>
    </citation>
    <scope>NUCLEOTIDE SEQUENCE [LARGE SCALE GENOMIC DNA]</scope>
    <source>
        <strain evidence="13 14">CBS 121057</strain>
    </source>
</reference>
<evidence type="ECO:0000256" key="11">
    <source>
        <dbReference type="SAM" id="Phobius"/>
    </source>
</evidence>
<evidence type="ECO:0000256" key="8">
    <source>
        <dbReference type="ARBA" id="ARBA00023136"/>
    </source>
</evidence>
<dbReference type="InterPro" id="IPR001708">
    <property type="entry name" value="YidC/ALB3/OXA1/COX18"/>
</dbReference>
<evidence type="ECO:0000256" key="6">
    <source>
        <dbReference type="ARBA" id="ARBA00022989"/>
    </source>
</evidence>
<dbReference type="VEuPathDB" id="FungiDB:BO78DRAFT_466108"/>
<dbReference type="GO" id="GO:0032977">
    <property type="term" value="F:membrane insertase activity"/>
    <property type="evidence" value="ECO:0007669"/>
    <property type="project" value="InterPro"/>
</dbReference>
<proteinExistence type="inferred from homology"/>
<dbReference type="EMBL" id="KZ826316">
    <property type="protein sequence ID" value="PYI12210.1"/>
    <property type="molecule type" value="Genomic_DNA"/>
</dbReference>
<evidence type="ECO:0000313" key="13">
    <source>
        <dbReference type="EMBL" id="PYI12210.1"/>
    </source>
</evidence>
<organism evidence="13 14">
    <name type="scientific">Aspergillus sclerotiicarbonarius (strain CBS 121057 / IBT 28362)</name>
    <dbReference type="NCBI Taxonomy" id="1448318"/>
    <lineage>
        <taxon>Eukaryota</taxon>
        <taxon>Fungi</taxon>
        <taxon>Dikarya</taxon>
        <taxon>Ascomycota</taxon>
        <taxon>Pezizomycotina</taxon>
        <taxon>Eurotiomycetes</taxon>
        <taxon>Eurotiomycetidae</taxon>
        <taxon>Eurotiales</taxon>
        <taxon>Aspergillaceae</taxon>
        <taxon>Aspergillus</taxon>
        <taxon>Aspergillus subgen. Circumdati</taxon>
    </lineage>
</organism>
<evidence type="ECO:0000256" key="7">
    <source>
        <dbReference type="ARBA" id="ARBA00023128"/>
    </source>
</evidence>
<dbReference type="OrthoDB" id="2148490at2759"/>
<keyword evidence="5" id="KW-0809">Transit peptide</keyword>
<dbReference type="InterPro" id="IPR028055">
    <property type="entry name" value="YidC/Oxa/ALB_C"/>
</dbReference>
<dbReference type="AlphaFoldDB" id="A0A319ERD1"/>
<name>A0A319ERD1_ASPSB</name>
<evidence type="ECO:0000256" key="1">
    <source>
        <dbReference type="ARBA" id="ARBA00004448"/>
    </source>
</evidence>
<feature type="transmembrane region" description="Helical" evidence="11">
    <location>
        <begin position="150"/>
        <end position="172"/>
    </location>
</feature>
<feature type="compositionally biased region" description="Basic and acidic residues" evidence="10">
    <location>
        <begin position="450"/>
        <end position="495"/>
    </location>
</feature>
<comment type="similarity">
    <text evidence="2 9">Belongs to the OXA1/ALB3/YidC family.</text>
</comment>
<dbReference type="PANTHER" id="PTHR12428">
    <property type="entry name" value="OXA1"/>
    <property type="match status" value="1"/>
</dbReference>
<feature type="domain" description="Membrane insertase YidC/Oxa/ALB C-terminal" evidence="12">
    <location>
        <begin position="152"/>
        <end position="345"/>
    </location>
</feature>
<comment type="subcellular location">
    <subcellularLocation>
        <location evidence="9">Membrane</location>
        <topology evidence="9">Multi-pass membrane protein</topology>
    </subcellularLocation>
    <subcellularLocation>
        <location evidence="1">Mitochondrion inner membrane</location>
        <topology evidence="1">Multi-pass membrane protein</topology>
    </subcellularLocation>
</comment>
<feature type="region of interest" description="Disordered" evidence="10">
    <location>
        <begin position="432"/>
        <end position="509"/>
    </location>
</feature>